<dbReference type="InterPro" id="IPR000719">
    <property type="entry name" value="Prot_kinase_dom"/>
</dbReference>
<comment type="function">
    <text evidence="27">The processed protein kinase Xa21 chain released by protein cleavage after X.oryzae pv. oryzae protein Ax21 detection translocates into the nucleus where it can bind and regulate WRKY62, a transcription factor. Confers resistance to the bacterial pathogen X.oryzae pv. oryzae (Xoo).</text>
</comment>
<dbReference type="PROSITE" id="PS51450">
    <property type="entry name" value="LRR"/>
    <property type="match status" value="1"/>
</dbReference>
<dbReference type="GO" id="GO:0033612">
    <property type="term" value="F:receptor serine/threonine kinase binding"/>
    <property type="evidence" value="ECO:0007669"/>
    <property type="project" value="TreeGrafter"/>
</dbReference>
<keyword evidence="15 29" id="KW-0547">Nucleotide-binding</keyword>
<evidence type="ECO:0000256" key="5">
    <source>
        <dbReference type="ARBA" id="ARBA00008684"/>
    </source>
</evidence>
<proteinExistence type="inferred from homology"/>
<dbReference type="PANTHER" id="PTHR48056">
    <property type="entry name" value="LRR RECEPTOR-LIKE SERINE/THREONINE-PROTEIN KINASE-RELATED"/>
    <property type="match status" value="1"/>
</dbReference>
<name>A2ZKU4_ORYSI</name>
<evidence type="ECO:0000313" key="33">
    <source>
        <dbReference type="Proteomes" id="UP000007015"/>
    </source>
</evidence>
<evidence type="ECO:0000256" key="27">
    <source>
        <dbReference type="ARBA" id="ARBA00056628"/>
    </source>
</evidence>
<evidence type="ECO:0000256" key="7">
    <source>
        <dbReference type="ARBA" id="ARBA00022475"/>
    </source>
</evidence>
<evidence type="ECO:0000256" key="9">
    <source>
        <dbReference type="ARBA" id="ARBA00022553"/>
    </source>
</evidence>
<dbReference type="InterPro" id="IPR013210">
    <property type="entry name" value="LRR_N_plant-typ"/>
</dbReference>
<evidence type="ECO:0000256" key="30">
    <source>
        <dbReference type="SAM" id="SignalP"/>
    </source>
</evidence>
<comment type="catalytic activity">
    <reaction evidence="25">
        <text>L-seryl-[protein] + ATP = O-phospho-L-seryl-[protein] + ADP + H(+)</text>
        <dbReference type="Rhea" id="RHEA:17989"/>
        <dbReference type="Rhea" id="RHEA-COMP:9863"/>
        <dbReference type="Rhea" id="RHEA-COMP:11604"/>
        <dbReference type="ChEBI" id="CHEBI:15378"/>
        <dbReference type="ChEBI" id="CHEBI:29999"/>
        <dbReference type="ChEBI" id="CHEBI:30616"/>
        <dbReference type="ChEBI" id="CHEBI:83421"/>
        <dbReference type="ChEBI" id="CHEBI:456216"/>
        <dbReference type="EC" id="2.7.11.1"/>
    </reaction>
</comment>
<organism evidence="32 33">
    <name type="scientific">Oryza sativa subsp. indica</name>
    <name type="common">Rice</name>
    <dbReference type="NCBI Taxonomy" id="39946"/>
    <lineage>
        <taxon>Eukaryota</taxon>
        <taxon>Viridiplantae</taxon>
        <taxon>Streptophyta</taxon>
        <taxon>Embryophyta</taxon>
        <taxon>Tracheophyta</taxon>
        <taxon>Spermatophyta</taxon>
        <taxon>Magnoliopsida</taxon>
        <taxon>Liliopsida</taxon>
        <taxon>Poales</taxon>
        <taxon>Poaceae</taxon>
        <taxon>BOP clade</taxon>
        <taxon>Oryzoideae</taxon>
        <taxon>Oryzeae</taxon>
        <taxon>Oryzinae</taxon>
        <taxon>Oryza</taxon>
        <taxon>Oryza sativa</taxon>
    </lineage>
</organism>
<dbReference type="Pfam" id="PF08263">
    <property type="entry name" value="LRRNT_2"/>
    <property type="match status" value="1"/>
</dbReference>
<comment type="similarity">
    <text evidence="5">Belongs to the protein kinase superfamily. Ser/Thr protein kinase family.</text>
</comment>
<dbReference type="Gramene" id="BGIOSGA036141-TA">
    <property type="protein sequence ID" value="BGIOSGA036141-PA"/>
    <property type="gene ID" value="BGIOSGA036141"/>
</dbReference>
<evidence type="ECO:0000256" key="22">
    <source>
        <dbReference type="ARBA" id="ARBA00023170"/>
    </source>
</evidence>
<dbReference type="InterPro" id="IPR011009">
    <property type="entry name" value="Kinase-like_dom_sf"/>
</dbReference>
<evidence type="ECO:0000256" key="12">
    <source>
        <dbReference type="ARBA" id="ARBA00022692"/>
    </source>
</evidence>
<evidence type="ECO:0000256" key="10">
    <source>
        <dbReference type="ARBA" id="ARBA00022614"/>
    </source>
</evidence>
<protein>
    <recommendedName>
        <fullName evidence="28">Receptor kinase-like protein Xa21</fullName>
        <ecNumber evidence="6">2.7.11.1</ecNumber>
    </recommendedName>
</protein>
<keyword evidence="10" id="KW-0433">Leucine-rich repeat</keyword>
<dbReference type="FunFam" id="3.30.200.20:FF:000432">
    <property type="entry name" value="LRR receptor-like serine/threonine-protein kinase EFR"/>
    <property type="match status" value="1"/>
</dbReference>
<evidence type="ECO:0000256" key="26">
    <source>
        <dbReference type="ARBA" id="ARBA00054320"/>
    </source>
</evidence>
<evidence type="ECO:0000256" key="24">
    <source>
        <dbReference type="ARBA" id="ARBA00047899"/>
    </source>
</evidence>
<keyword evidence="13 30" id="KW-0732">Signal</keyword>
<keyword evidence="23" id="KW-0325">Glycoprotein</keyword>
<dbReference type="SMART" id="SM00369">
    <property type="entry name" value="LRR_TYP"/>
    <property type="match status" value="10"/>
</dbReference>
<dbReference type="EC" id="2.7.11.1" evidence="6"/>
<evidence type="ECO:0000256" key="6">
    <source>
        <dbReference type="ARBA" id="ARBA00012513"/>
    </source>
</evidence>
<evidence type="ECO:0000256" key="17">
    <source>
        <dbReference type="ARBA" id="ARBA00022821"/>
    </source>
</evidence>
<dbReference type="SMART" id="SM00220">
    <property type="entry name" value="S_TKc"/>
    <property type="match status" value="1"/>
</dbReference>
<dbReference type="InterPro" id="IPR032675">
    <property type="entry name" value="LRR_dom_sf"/>
</dbReference>
<dbReference type="EMBL" id="CM000137">
    <property type="protein sequence ID" value="EAY83228.1"/>
    <property type="molecule type" value="Genomic_DNA"/>
</dbReference>
<keyword evidence="16" id="KW-0418">Kinase</keyword>
<dbReference type="InterPro" id="IPR003591">
    <property type="entry name" value="Leu-rich_rpt_typical-subtyp"/>
</dbReference>
<dbReference type="InterPro" id="IPR050647">
    <property type="entry name" value="Plant_LRR-RLKs"/>
</dbReference>
<keyword evidence="14" id="KW-0677">Repeat</keyword>
<dbReference type="Pfam" id="PF00560">
    <property type="entry name" value="LRR_1"/>
    <property type="match status" value="7"/>
</dbReference>
<dbReference type="FunFam" id="1.10.510.10:FF:000358">
    <property type="entry name" value="Putative leucine-rich repeat receptor-like serine/threonine-protein kinase"/>
    <property type="match status" value="1"/>
</dbReference>
<dbReference type="GO" id="GO:0005524">
    <property type="term" value="F:ATP binding"/>
    <property type="evidence" value="ECO:0007669"/>
    <property type="project" value="UniProtKB-UniRule"/>
</dbReference>
<evidence type="ECO:0000256" key="13">
    <source>
        <dbReference type="ARBA" id="ARBA00022729"/>
    </source>
</evidence>
<dbReference type="STRING" id="39946.A2ZKU4"/>
<keyword evidence="18" id="KW-0256">Endoplasmic reticulum</keyword>
<dbReference type="InterPro" id="IPR017441">
    <property type="entry name" value="Protein_kinase_ATP_BS"/>
</dbReference>
<keyword evidence="12" id="KW-0812">Transmembrane</keyword>
<evidence type="ECO:0000256" key="16">
    <source>
        <dbReference type="ARBA" id="ARBA00022777"/>
    </source>
</evidence>
<dbReference type="PROSITE" id="PS00107">
    <property type="entry name" value="PROTEIN_KINASE_ATP"/>
    <property type="match status" value="1"/>
</dbReference>
<evidence type="ECO:0000256" key="8">
    <source>
        <dbReference type="ARBA" id="ARBA00022527"/>
    </source>
</evidence>
<evidence type="ECO:0000256" key="28">
    <source>
        <dbReference type="ARBA" id="ARBA00072040"/>
    </source>
</evidence>
<dbReference type="Gene3D" id="1.10.510.10">
    <property type="entry name" value="Transferase(Phosphotransferase) domain 1"/>
    <property type="match status" value="1"/>
</dbReference>
<reference evidence="32 33" key="1">
    <citation type="journal article" date="2005" name="PLoS Biol.">
        <title>The genomes of Oryza sativa: a history of duplications.</title>
        <authorList>
            <person name="Yu J."/>
            <person name="Wang J."/>
            <person name="Lin W."/>
            <person name="Li S."/>
            <person name="Li H."/>
            <person name="Zhou J."/>
            <person name="Ni P."/>
            <person name="Dong W."/>
            <person name="Hu S."/>
            <person name="Zeng C."/>
            <person name="Zhang J."/>
            <person name="Zhang Y."/>
            <person name="Li R."/>
            <person name="Xu Z."/>
            <person name="Li S."/>
            <person name="Li X."/>
            <person name="Zheng H."/>
            <person name="Cong L."/>
            <person name="Lin L."/>
            <person name="Yin J."/>
            <person name="Geng J."/>
            <person name="Li G."/>
            <person name="Shi J."/>
            <person name="Liu J."/>
            <person name="Lv H."/>
            <person name="Li J."/>
            <person name="Wang J."/>
            <person name="Deng Y."/>
            <person name="Ran L."/>
            <person name="Shi X."/>
            <person name="Wang X."/>
            <person name="Wu Q."/>
            <person name="Li C."/>
            <person name="Ren X."/>
            <person name="Wang J."/>
            <person name="Wang X."/>
            <person name="Li D."/>
            <person name="Liu D."/>
            <person name="Zhang X."/>
            <person name="Ji Z."/>
            <person name="Zhao W."/>
            <person name="Sun Y."/>
            <person name="Zhang Z."/>
            <person name="Bao J."/>
            <person name="Han Y."/>
            <person name="Dong L."/>
            <person name="Ji J."/>
            <person name="Chen P."/>
            <person name="Wu S."/>
            <person name="Liu J."/>
            <person name="Xiao Y."/>
            <person name="Bu D."/>
            <person name="Tan J."/>
            <person name="Yang L."/>
            <person name="Ye C."/>
            <person name="Zhang J."/>
            <person name="Xu J."/>
            <person name="Zhou Y."/>
            <person name="Yu Y."/>
            <person name="Zhang B."/>
            <person name="Zhuang S."/>
            <person name="Wei H."/>
            <person name="Liu B."/>
            <person name="Lei M."/>
            <person name="Yu H."/>
            <person name="Li Y."/>
            <person name="Xu H."/>
            <person name="Wei S."/>
            <person name="He X."/>
            <person name="Fang L."/>
            <person name="Zhang Z."/>
            <person name="Zhang Y."/>
            <person name="Huang X."/>
            <person name="Su Z."/>
            <person name="Tong W."/>
            <person name="Li J."/>
            <person name="Tong Z."/>
            <person name="Li S."/>
            <person name="Ye J."/>
            <person name="Wang L."/>
            <person name="Fang L."/>
            <person name="Lei T."/>
            <person name="Chen C."/>
            <person name="Chen H."/>
            <person name="Xu Z."/>
            <person name="Li H."/>
            <person name="Huang H."/>
            <person name="Zhang F."/>
            <person name="Xu H."/>
            <person name="Li N."/>
            <person name="Zhao C."/>
            <person name="Li S."/>
            <person name="Dong L."/>
            <person name="Huang Y."/>
            <person name="Li L."/>
            <person name="Xi Y."/>
            <person name="Qi Q."/>
            <person name="Li W."/>
            <person name="Zhang B."/>
            <person name="Hu W."/>
            <person name="Zhang Y."/>
            <person name="Tian X."/>
            <person name="Jiao Y."/>
            <person name="Liang X."/>
            <person name="Jin J."/>
            <person name="Gao L."/>
            <person name="Zheng W."/>
            <person name="Hao B."/>
            <person name="Liu S."/>
            <person name="Wang W."/>
            <person name="Yuan L."/>
            <person name="Cao M."/>
            <person name="McDermott J."/>
            <person name="Samudrala R."/>
            <person name="Wang J."/>
            <person name="Wong G.K."/>
            <person name="Yang H."/>
        </authorList>
    </citation>
    <scope>NUCLEOTIDE SEQUENCE [LARGE SCALE GENOMIC DNA]</scope>
    <source>
        <strain evidence="33">cv. 93-11</strain>
    </source>
</reference>
<dbReference type="GO" id="GO:0004674">
    <property type="term" value="F:protein serine/threonine kinase activity"/>
    <property type="evidence" value="ECO:0007669"/>
    <property type="project" value="UniProtKB-KW"/>
</dbReference>
<evidence type="ECO:0000256" key="1">
    <source>
        <dbReference type="ARBA" id="ARBA00001936"/>
    </source>
</evidence>
<accession>A2ZKU4</accession>
<comment type="function">
    <text evidence="26">Receptor kinase that detects X.oryzae pv. oryzae protein Ax21 to promote innate immunity. Following X.oryzae pv. oryzae protein Ax21 detection, undergoes cleavage, releasing the processed protein kinase Xa21 chain.</text>
</comment>
<dbReference type="PROSITE" id="PS00108">
    <property type="entry name" value="PROTEIN_KINASE_ST"/>
    <property type="match status" value="1"/>
</dbReference>
<dbReference type="OMA" id="SHFCEWR"/>
<evidence type="ECO:0000256" key="15">
    <source>
        <dbReference type="ARBA" id="ARBA00022741"/>
    </source>
</evidence>
<keyword evidence="7" id="KW-1003">Cell membrane</keyword>
<evidence type="ECO:0000256" key="25">
    <source>
        <dbReference type="ARBA" id="ARBA00048679"/>
    </source>
</evidence>
<dbReference type="GO" id="GO:0006952">
    <property type="term" value="P:defense response"/>
    <property type="evidence" value="ECO:0007669"/>
    <property type="project" value="UniProtKB-KW"/>
</dbReference>
<dbReference type="FunFam" id="3.80.10.10:FF:000095">
    <property type="entry name" value="LRR receptor-like serine/threonine-protein kinase GSO1"/>
    <property type="match status" value="1"/>
</dbReference>
<evidence type="ECO:0000256" key="19">
    <source>
        <dbReference type="ARBA" id="ARBA00022840"/>
    </source>
</evidence>
<keyword evidence="9" id="KW-0597">Phosphoprotein</keyword>
<dbReference type="SUPFAM" id="SSF56112">
    <property type="entry name" value="Protein kinase-like (PK-like)"/>
    <property type="match status" value="1"/>
</dbReference>
<evidence type="ECO:0000256" key="29">
    <source>
        <dbReference type="PROSITE-ProRule" id="PRU10141"/>
    </source>
</evidence>
<comment type="subcellular location">
    <subcellularLocation>
        <location evidence="3">Cell membrane</location>
        <topology evidence="3">Single-pass membrane protein</topology>
    </subcellularLocation>
    <subcellularLocation>
        <location evidence="4">Endoplasmic reticulum membrane</location>
        <topology evidence="4">Single-pass membrane protein</topology>
    </subcellularLocation>
</comment>
<dbReference type="Gene3D" id="3.30.200.20">
    <property type="entry name" value="Phosphorylase Kinase, domain 1"/>
    <property type="match status" value="1"/>
</dbReference>
<evidence type="ECO:0000256" key="11">
    <source>
        <dbReference type="ARBA" id="ARBA00022679"/>
    </source>
</evidence>
<dbReference type="InterPro" id="IPR008271">
    <property type="entry name" value="Ser/Thr_kinase_AS"/>
</dbReference>
<evidence type="ECO:0000256" key="18">
    <source>
        <dbReference type="ARBA" id="ARBA00022824"/>
    </source>
</evidence>
<comment type="catalytic activity">
    <reaction evidence="24">
        <text>L-threonyl-[protein] + ATP = O-phospho-L-threonyl-[protein] + ADP + H(+)</text>
        <dbReference type="Rhea" id="RHEA:46608"/>
        <dbReference type="Rhea" id="RHEA-COMP:11060"/>
        <dbReference type="Rhea" id="RHEA-COMP:11605"/>
        <dbReference type="ChEBI" id="CHEBI:15378"/>
        <dbReference type="ChEBI" id="CHEBI:30013"/>
        <dbReference type="ChEBI" id="CHEBI:30616"/>
        <dbReference type="ChEBI" id="CHEBI:61977"/>
        <dbReference type="ChEBI" id="CHEBI:456216"/>
        <dbReference type="EC" id="2.7.11.1"/>
    </reaction>
</comment>
<keyword evidence="20" id="KW-1133">Transmembrane helix</keyword>
<evidence type="ECO:0000256" key="14">
    <source>
        <dbReference type="ARBA" id="ARBA00022737"/>
    </source>
</evidence>
<comment type="cofactor">
    <cofactor evidence="2">
        <name>Mg(2+)</name>
        <dbReference type="ChEBI" id="CHEBI:18420"/>
    </cofactor>
</comment>
<dbReference type="InterPro" id="IPR001245">
    <property type="entry name" value="Ser-Thr/Tyr_kinase_cat_dom"/>
</dbReference>
<dbReference type="PRINTS" id="PR00019">
    <property type="entry name" value="LEURICHRPT"/>
</dbReference>
<dbReference type="AlphaFoldDB" id="A2ZKU4"/>
<keyword evidence="11" id="KW-0808">Transferase</keyword>
<dbReference type="InterPro" id="IPR001611">
    <property type="entry name" value="Leu-rich_rpt"/>
</dbReference>
<dbReference type="Proteomes" id="UP000007015">
    <property type="component" value="Chromosome 12"/>
</dbReference>
<evidence type="ECO:0000313" key="32">
    <source>
        <dbReference type="EMBL" id="EAY83228.1"/>
    </source>
</evidence>
<evidence type="ECO:0000256" key="2">
    <source>
        <dbReference type="ARBA" id="ARBA00001946"/>
    </source>
</evidence>
<feature type="chain" id="PRO_5002651154" description="Receptor kinase-like protein Xa21" evidence="30">
    <location>
        <begin position="23"/>
        <end position="936"/>
    </location>
</feature>
<dbReference type="GO" id="GO:0005789">
    <property type="term" value="C:endoplasmic reticulum membrane"/>
    <property type="evidence" value="ECO:0007669"/>
    <property type="project" value="UniProtKB-SubCell"/>
</dbReference>
<keyword evidence="19 29" id="KW-0067">ATP-binding</keyword>
<feature type="binding site" evidence="29">
    <location>
        <position position="654"/>
    </location>
    <ligand>
        <name>ATP</name>
        <dbReference type="ChEBI" id="CHEBI:30616"/>
    </ligand>
</feature>
<evidence type="ECO:0000256" key="23">
    <source>
        <dbReference type="ARBA" id="ARBA00023180"/>
    </source>
</evidence>
<evidence type="ECO:0000256" key="4">
    <source>
        <dbReference type="ARBA" id="ARBA00004389"/>
    </source>
</evidence>
<comment type="cofactor">
    <cofactor evidence="1">
        <name>Mn(2+)</name>
        <dbReference type="ChEBI" id="CHEBI:29035"/>
    </cofactor>
</comment>
<feature type="signal peptide" evidence="30">
    <location>
        <begin position="1"/>
        <end position="22"/>
    </location>
</feature>
<gene>
    <name evidence="32" type="ORF">OsI_38437</name>
</gene>
<keyword evidence="33" id="KW-1185">Reference proteome</keyword>
<keyword evidence="17" id="KW-0611">Plant defense</keyword>
<keyword evidence="21" id="KW-0472">Membrane</keyword>
<keyword evidence="22" id="KW-0675">Receptor</keyword>
<evidence type="ECO:0000256" key="3">
    <source>
        <dbReference type="ARBA" id="ARBA00004162"/>
    </source>
</evidence>
<dbReference type="GO" id="GO:0005886">
    <property type="term" value="C:plasma membrane"/>
    <property type="evidence" value="ECO:0007669"/>
    <property type="project" value="UniProtKB-SubCell"/>
</dbReference>
<dbReference type="SUPFAM" id="SSF52058">
    <property type="entry name" value="L domain-like"/>
    <property type="match status" value="2"/>
</dbReference>
<sequence>MKPTAEMLYFFIISALLAGAHRDRDTYSIAYAEEIDHMSLLDFKKSISVDPHGALASWNGSSHFCEWRGVSCHNTKHPRRATVLDVSDLGLVGIISPSLGNMTFLTVLNLSYNSFASEIPPLGHLRRLEILTFESNSLQGRIPTELANCTSLRELHLLMNHFVGEIPTEVASLSKLGSLDLSRNNLSGVIPPSLGNISSLSELITMENQLQGRIPSELGRLSSLTVLAIGSNNLSQGIPQSIFNLSSLKAMCLERNQLRMPYLPSDLGTSLHNLQLISLDYNQFAGPIPPLLSNASQLVKIDLSSNSFTGHVPATLGSLGKLTWLNLEFNHLVANDRQSWMFMDVLTNCSSLQVLALFQNQLAGQPPSSVGNLFSQLQYLLLGNNKISGSVPSSIGNLQGLTSLGLDSNNFDGLITNWVGNFKIMEKLFLCKNSFVGPIPSSIGNLSRLFSLTLASNKFEGPIPATIVQLQYLQFLDFSDNQLNGRIPVGMFNLQAAITFDLSHNSLNGIIPREIGNAKQLSEIDISSNKIAGEIPETLGNCESFETIIMGNNFLDGKIPLSLANLKNLQLLDLSHNSLSGPVPGFLGSLKMLHILDLSYNHLQVLGMHLPQVSYMDLAKSTNNFSPSNLIGKGAHGSVYRGFISHLKIDVAVKVFNLEMQGAERSFLVECQTLRSIKHRNLVSVLTACLSIDPRGNEFKAIVYEFMPKGNLDELIHSQRSNEHVAGHIILAQRLNIAIDMANALDYLHHSTKPPVVHCDLKPSNILLDDDMGAHIGDFGLAKLRNDCPSVSAGCSTSSVGFRGTIGYAAPEYAAGGHISTAGDVYSFGVLLLEMLTGKRPTNAIFMEGLSIISFVQMNYPNKTTSIIDECLQEHLDNLNKETQRDCNCRVHGCIQSMLEIGLACTHHLPKERPNMQEVARKLLATRVAYEKSSGF</sequence>
<keyword evidence="8" id="KW-0723">Serine/threonine-protein kinase</keyword>
<evidence type="ECO:0000259" key="31">
    <source>
        <dbReference type="PROSITE" id="PS50011"/>
    </source>
</evidence>
<evidence type="ECO:0000256" key="21">
    <source>
        <dbReference type="ARBA" id="ARBA00023136"/>
    </source>
</evidence>
<feature type="domain" description="Protein kinase" evidence="31">
    <location>
        <begin position="625"/>
        <end position="924"/>
    </location>
</feature>
<dbReference type="HOGENOM" id="CLU_000288_22_0_1"/>
<dbReference type="Gene3D" id="3.80.10.10">
    <property type="entry name" value="Ribonuclease Inhibitor"/>
    <property type="match status" value="4"/>
</dbReference>
<dbReference type="Pfam" id="PF07714">
    <property type="entry name" value="PK_Tyr_Ser-Thr"/>
    <property type="match status" value="1"/>
</dbReference>
<dbReference type="PROSITE" id="PS50011">
    <property type="entry name" value="PROTEIN_KINASE_DOM"/>
    <property type="match status" value="1"/>
</dbReference>
<dbReference type="FunFam" id="3.80.10.10:FF:000317">
    <property type="entry name" value="Inactive leucine-rich repeat receptor-like protein kinase"/>
    <property type="match status" value="1"/>
</dbReference>
<dbReference type="PANTHER" id="PTHR48056:SF89">
    <property type="entry name" value="OS06G0585982 PROTEIN"/>
    <property type="match status" value="1"/>
</dbReference>
<evidence type="ECO:0000256" key="20">
    <source>
        <dbReference type="ARBA" id="ARBA00022989"/>
    </source>
</evidence>